<reference evidence="14" key="2">
    <citation type="submission" date="2017-06" db="EMBL/GenBank/DDBJ databases">
        <title>The pomegranate genome and the genomics of punicalagin biosynthesis.</title>
        <authorList>
            <person name="Xu C."/>
        </authorList>
    </citation>
    <scope>NUCLEOTIDE SEQUENCE [LARGE SCALE GENOMIC DNA]</scope>
    <source>
        <tissue evidence="14">Fresh leaf</tissue>
    </source>
</reference>
<accession>A0A218VVZ6</accession>
<keyword evidence="16" id="KW-1185">Reference proteome</keyword>
<evidence type="ECO:0000256" key="8">
    <source>
        <dbReference type="ARBA" id="ARBA00022989"/>
    </source>
</evidence>
<evidence type="ECO:0000256" key="4">
    <source>
        <dbReference type="ARBA" id="ARBA00022692"/>
    </source>
</evidence>
<evidence type="ECO:0000313" key="14">
    <source>
        <dbReference type="EMBL" id="OWM64260.1"/>
    </source>
</evidence>
<organism evidence="14 15">
    <name type="scientific">Punica granatum</name>
    <name type="common">Pomegranate</name>
    <dbReference type="NCBI Taxonomy" id="22663"/>
    <lineage>
        <taxon>Eukaryota</taxon>
        <taxon>Viridiplantae</taxon>
        <taxon>Streptophyta</taxon>
        <taxon>Embryophyta</taxon>
        <taxon>Tracheophyta</taxon>
        <taxon>Spermatophyta</taxon>
        <taxon>Magnoliopsida</taxon>
        <taxon>eudicotyledons</taxon>
        <taxon>Gunneridae</taxon>
        <taxon>Pentapetalae</taxon>
        <taxon>rosids</taxon>
        <taxon>malvids</taxon>
        <taxon>Myrtales</taxon>
        <taxon>Lythraceae</taxon>
        <taxon>Punica</taxon>
    </lineage>
</organism>
<feature type="signal peptide" evidence="12">
    <location>
        <begin position="1"/>
        <end position="27"/>
    </location>
</feature>
<name>A0A218VVZ6_PUNGR</name>
<evidence type="ECO:0000256" key="3">
    <source>
        <dbReference type="ARBA" id="ARBA00022679"/>
    </source>
</evidence>
<dbReference type="FunFam" id="2.60.120.430:FF:000005">
    <property type="entry name" value="Putative receptor-like protein kinase"/>
    <property type="match status" value="1"/>
</dbReference>
<keyword evidence="9 11" id="KW-0472">Membrane</keyword>
<dbReference type="PANTHER" id="PTHR34590:SF6">
    <property type="entry name" value="RECEPTOR-LIKE KINASE"/>
    <property type="match status" value="1"/>
</dbReference>
<evidence type="ECO:0000256" key="1">
    <source>
        <dbReference type="ARBA" id="ARBA00004479"/>
    </source>
</evidence>
<dbReference type="GO" id="GO:0005524">
    <property type="term" value="F:ATP binding"/>
    <property type="evidence" value="ECO:0007669"/>
    <property type="project" value="UniProtKB-KW"/>
</dbReference>
<keyword evidence="4 11" id="KW-0812">Transmembrane</keyword>
<evidence type="ECO:0000256" key="9">
    <source>
        <dbReference type="ARBA" id="ARBA00023136"/>
    </source>
</evidence>
<comment type="subcellular location">
    <subcellularLocation>
        <location evidence="1">Membrane</location>
        <topology evidence="1">Single-pass type I membrane protein</topology>
    </subcellularLocation>
</comment>
<evidence type="ECO:0000256" key="5">
    <source>
        <dbReference type="ARBA" id="ARBA00022729"/>
    </source>
</evidence>
<feature type="chain" id="PRO_5044568814" evidence="12">
    <location>
        <begin position="28"/>
        <end position="467"/>
    </location>
</feature>
<keyword evidence="10" id="KW-0325">Glycoprotein</keyword>
<evidence type="ECO:0000256" key="11">
    <source>
        <dbReference type="SAM" id="Phobius"/>
    </source>
</evidence>
<keyword evidence="2" id="KW-0418">Kinase</keyword>
<sequence>MEFPCKDRRLSLLILSVIAVSAASSSATTFSPIDNYLINCGSSVDATVDNRRFSGDSASPNPLFSAPHRAISLCDQNPALGTPQIYHTARVFRRPARYAFEIRDKGTHMLRFHFHPFNSSGLELVDAQFHVLADGYVLLNNFGGEKIVKPVIKEYLIWVDADKVVITFVPTEKSKFGFVNGIEVISAPKDLILDTAQFVDNGNVVNFDGLNREALEVVYRISVGGPKVTPFNDTLWRTWVPDEGYLKSDFGSKKVPFSGRIQYRDGGASREVGPDNVYNSARVISSTNASVPKVNMTWEFPVSDGHKYLVRLHFCDIASISIGLIYFNVYVNRFLAYKDFDLSNAANWMLASPYYADFVVRGDRSGIVSVSIGPSNYSYSHAIDGLLNGVEIMKMNNSMGSLDGQWCAGFLMKSWPRETIGLLVPFIAAICIVLSIALVLHRRMAGFCHSTSWTKLPTDVSEIDRTP</sequence>
<keyword evidence="5 12" id="KW-0732">Signal</keyword>
<dbReference type="FunFam" id="2.60.120.430:FF:000001">
    <property type="entry name" value="Receptor-like protein kinase FERONIA"/>
    <property type="match status" value="1"/>
</dbReference>
<reference evidence="15" key="1">
    <citation type="journal article" date="2017" name="Plant J.">
        <title>The pomegranate (Punica granatum L.) genome and the genomics of punicalagin biosynthesis.</title>
        <authorList>
            <person name="Qin G."/>
            <person name="Xu C."/>
            <person name="Ming R."/>
            <person name="Tang H."/>
            <person name="Guyot R."/>
            <person name="Kramer E.M."/>
            <person name="Hu Y."/>
            <person name="Yi X."/>
            <person name="Qi Y."/>
            <person name="Xu X."/>
            <person name="Gao Z."/>
            <person name="Pan H."/>
            <person name="Jian J."/>
            <person name="Tian Y."/>
            <person name="Yue Z."/>
            <person name="Xu Y."/>
        </authorList>
    </citation>
    <scope>NUCLEOTIDE SEQUENCE [LARGE SCALE GENOMIC DNA]</scope>
    <source>
        <strain evidence="15">cv. Dabenzi</strain>
    </source>
</reference>
<evidence type="ECO:0000256" key="10">
    <source>
        <dbReference type="ARBA" id="ARBA00023180"/>
    </source>
</evidence>
<dbReference type="PANTHER" id="PTHR34590">
    <property type="entry name" value="OS03G0124300 PROTEIN-RELATED"/>
    <property type="match status" value="1"/>
</dbReference>
<keyword evidence="6" id="KW-0547">Nucleotide-binding</keyword>
<evidence type="ECO:0000313" key="17">
    <source>
        <dbReference type="RefSeq" id="XP_031374927.1"/>
    </source>
</evidence>
<dbReference type="GeneID" id="116189407"/>
<proteinExistence type="predicted"/>
<keyword evidence="7" id="KW-0067">ATP-binding</keyword>
<evidence type="ECO:0000259" key="13">
    <source>
        <dbReference type="Pfam" id="PF12819"/>
    </source>
</evidence>
<dbReference type="EMBL" id="MTKT01005815">
    <property type="protein sequence ID" value="OWM64260.1"/>
    <property type="molecule type" value="Genomic_DNA"/>
</dbReference>
<feature type="domain" description="Malectin-like" evidence="13">
    <location>
        <begin position="38"/>
        <end position="394"/>
    </location>
</feature>
<dbReference type="RefSeq" id="XP_031374927.1">
    <property type="nucleotide sequence ID" value="XM_031519067.1"/>
</dbReference>
<feature type="transmembrane region" description="Helical" evidence="11">
    <location>
        <begin position="420"/>
        <end position="440"/>
    </location>
</feature>
<evidence type="ECO:0000313" key="16">
    <source>
        <dbReference type="Proteomes" id="UP000515151"/>
    </source>
</evidence>
<dbReference type="OrthoDB" id="735844at2759"/>
<evidence type="ECO:0000256" key="7">
    <source>
        <dbReference type="ARBA" id="ARBA00022840"/>
    </source>
</evidence>
<dbReference type="AlphaFoldDB" id="A0A218VVZ6"/>
<protein>
    <submittedName>
        <fullName evidence="17">Probable receptor-like protein kinase At5g24010</fullName>
    </submittedName>
</protein>
<keyword evidence="8 11" id="KW-1133">Transmembrane helix</keyword>
<dbReference type="Gene3D" id="2.60.120.430">
    <property type="entry name" value="Galactose-binding lectin"/>
    <property type="match status" value="2"/>
</dbReference>
<dbReference type="Proteomes" id="UP000197138">
    <property type="component" value="Unassembled WGS sequence"/>
</dbReference>
<reference evidence="16" key="3">
    <citation type="journal article" date="2020" name="Plant Biotechnol. J.">
        <title>The pomegranate (Punica granatum L.) draft genome dissects genetic divergence between soft- and hard-seeded cultivars.</title>
        <authorList>
            <person name="Luo X."/>
            <person name="Li H."/>
            <person name="Wu Z."/>
            <person name="Yao W."/>
            <person name="Zhao P."/>
            <person name="Cao D."/>
            <person name="Yu H."/>
            <person name="Li K."/>
            <person name="Poudel K."/>
            <person name="Zhao D."/>
            <person name="Zhang F."/>
            <person name="Xia X."/>
            <person name="Chen L."/>
            <person name="Wang Q."/>
            <person name="Jing D."/>
            <person name="Cao S."/>
        </authorList>
    </citation>
    <scope>NUCLEOTIDE SEQUENCE [LARGE SCALE GENOMIC DNA]</scope>
</reference>
<dbReference type="Proteomes" id="UP000515151">
    <property type="component" value="Chromosome 1"/>
</dbReference>
<evidence type="ECO:0000313" key="15">
    <source>
        <dbReference type="Proteomes" id="UP000197138"/>
    </source>
</evidence>
<keyword evidence="2" id="KW-0723">Serine/threonine-protein kinase</keyword>
<dbReference type="InterPro" id="IPR024788">
    <property type="entry name" value="Malectin-like_Carb-bd_dom"/>
</dbReference>
<evidence type="ECO:0000256" key="6">
    <source>
        <dbReference type="ARBA" id="ARBA00022741"/>
    </source>
</evidence>
<dbReference type="GO" id="GO:0004674">
    <property type="term" value="F:protein serine/threonine kinase activity"/>
    <property type="evidence" value="ECO:0007669"/>
    <property type="project" value="UniProtKB-KW"/>
</dbReference>
<evidence type="ECO:0000256" key="2">
    <source>
        <dbReference type="ARBA" id="ARBA00022527"/>
    </source>
</evidence>
<dbReference type="Pfam" id="PF12819">
    <property type="entry name" value="Malectin_like"/>
    <property type="match status" value="1"/>
</dbReference>
<reference evidence="17" key="4">
    <citation type="submission" date="2025-04" db="UniProtKB">
        <authorList>
            <consortium name="RefSeq"/>
        </authorList>
    </citation>
    <scope>IDENTIFICATION</scope>
    <source>
        <tissue evidence="17">Leaf</tissue>
    </source>
</reference>
<keyword evidence="3" id="KW-0808">Transferase</keyword>
<dbReference type="InterPro" id="IPR045272">
    <property type="entry name" value="ANXUR1/2-like"/>
</dbReference>
<evidence type="ECO:0000256" key="12">
    <source>
        <dbReference type="SAM" id="SignalP"/>
    </source>
</evidence>
<gene>
    <name evidence="17" type="primary">LOC116189407</name>
    <name evidence="14" type="ORF">CDL15_Pgr018832</name>
</gene>
<dbReference type="GO" id="GO:0004714">
    <property type="term" value="F:transmembrane receptor protein tyrosine kinase activity"/>
    <property type="evidence" value="ECO:0007669"/>
    <property type="project" value="InterPro"/>
</dbReference>
<dbReference type="GO" id="GO:0016020">
    <property type="term" value="C:membrane"/>
    <property type="evidence" value="ECO:0007669"/>
    <property type="project" value="UniProtKB-SubCell"/>
</dbReference>